<proteinExistence type="predicted"/>
<dbReference type="HOGENOM" id="CLU_1416422_0_0_1"/>
<dbReference type="InParanoid" id="K1QBR1"/>
<accession>K1QBR1</accession>
<dbReference type="AlphaFoldDB" id="K1QBR1"/>
<sequence length="192" mass="21780">MADKQPVNPAADSEGNGVRQFVIVTAADKIVLPGADMKDIYRFQCVRKFCEKVSQEFGIALGDDGLYKLNCDYKVGDEYGAPDPPFFIHIGDTWRRCSVTGSGLRWRTEVGDEYGAPDPPFFIHIGDTWRRWDDGLYQLNCDYKVGDEYGAPDPPFFIHIGDTWRRCTCMVYGDRERSTLETFVYVCCVVVS</sequence>
<evidence type="ECO:0000313" key="1">
    <source>
        <dbReference type="EMBL" id="EKC34257.1"/>
    </source>
</evidence>
<organism evidence="1">
    <name type="scientific">Magallana gigas</name>
    <name type="common">Pacific oyster</name>
    <name type="synonym">Crassostrea gigas</name>
    <dbReference type="NCBI Taxonomy" id="29159"/>
    <lineage>
        <taxon>Eukaryota</taxon>
        <taxon>Metazoa</taxon>
        <taxon>Spiralia</taxon>
        <taxon>Lophotrochozoa</taxon>
        <taxon>Mollusca</taxon>
        <taxon>Bivalvia</taxon>
        <taxon>Autobranchia</taxon>
        <taxon>Pteriomorphia</taxon>
        <taxon>Ostreida</taxon>
        <taxon>Ostreoidea</taxon>
        <taxon>Ostreidae</taxon>
        <taxon>Magallana</taxon>
    </lineage>
</organism>
<name>K1QBR1_MAGGI</name>
<reference evidence="1" key="1">
    <citation type="journal article" date="2012" name="Nature">
        <title>The oyster genome reveals stress adaptation and complexity of shell formation.</title>
        <authorList>
            <person name="Zhang G."/>
            <person name="Fang X."/>
            <person name="Guo X."/>
            <person name="Li L."/>
            <person name="Luo R."/>
            <person name="Xu F."/>
            <person name="Yang P."/>
            <person name="Zhang L."/>
            <person name="Wang X."/>
            <person name="Qi H."/>
            <person name="Xiong Z."/>
            <person name="Que H."/>
            <person name="Xie Y."/>
            <person name="Holland P.W."/>
            <person name="Paps J."/>
            <person name="Zhu Y."/>
            <person name="Wu F."/>
            <person name="Chen Y."/>
            <person name="Wang J."/>
            <person name="Peng C."/>
            <person name="Meng J."/>
            <person name="Yang L."/>
            <person name="Liu J."/>
            <person name="Wen B."/>
            <person name="Zhang N."/>
            <person name="Huang Z."/>
            <person name="Zhu Q."/>
            <person name="Feng Y."/>
            <person name="Mount A."/>
            <person name="Hedgecock D."/>
            <person name="Xu Z."/>
            <person name="Liu Y."/>
            <person name="Domazet-Loso T."/>
            <person name="Du Y."/>
            <person name="Sun X."/>
            <person name="Zhang S."/>
            <person name="Liu B."/>
            <person name="Cheng P."/>
            <person name="Jiang X."/>
            <person name="Li J."/>
            <person name="Fan D."/>
            <person name="Wang W."/>
            <person name="Fu W."/>
            <person name="Wang T."/>
            <person name="Wang B."/>
            <person name="Zhang J."/>
            <person name="Peng Z."/>
            <person name="Li Y."/>
            <person name="Li N."/>
            <person name="Wang J."/>
            <person name="Chen M."/>
            <person name="He Y."/>
            <person name="Tan F."/>
            <person name="Song X."/>
            <person name="Zheng Q."/>
            <person name="Huang R."/>
            <person name="Yang H."/>
            <person name="Du X."/>
            <person name="Chen L."/>
            <person name="Yang M."/>
            <person name="Gaffney P.M."/>
            <person name="Wang S."/>
            <person name="Luo L."/>
            <person name="She Z."/>
            <person name="Ming Y."/>
            <person name="Huang W."/>
            <person name="Zhang S."/>
            <person name="Huang B."/>
            <person name="Zhang Y."/>
            <person name="Qu T."/>
            <person name="Ni P."/>
            <person name="Miao G."/>
            <person name="Wang J."/>
            <person name="Wang Q."/>
            <person name="Steinberg C.E."/>
            <person name="Wang H."/>
            <person name="Li N."/>
            <person name="Qian L."/>
            <person name="Zhang G."/>
            <person name="Li Y."/>
            <person name="Yang H."/>
            <person name="Liu X."/>
            <person name="Wang J."/>
            <person name="Yin Y."/>
            <person name="Wang J."/>
        </authorList>
    </citation>
    <scope>NUCLEOTIDE SEQUENCE [LARGE SCALE GENOMIC DNA]</scope>
    <source>
        <strain evidence="1">05x7-T-G4-1.051#20</strain>
    </source>
</reference>
<protein>
    <submittedName>
        <fullName evidence="1">Uncharacterized protein</fullName>
    </submittedName>
</protein>
<dbReference type="EMBL" id="JH815933">
    <property type="protein sequence ID" value="EKC34257.1"/>
    <property type="molecule type" value="Genomic_DNA"/>
</dbReference>
<gene>
    <name evidence="1" type="ORF">CGI_10018333</name>
</gene>